<dbReference type="PROSITE" id="PS50035">
    <property type="entry name" value="PLD"/>
    <property type="match status" value="2"/>
</dbReference>
<dbReference type="Pfam" id="PF13091">
    <property type="entry name" value="PLDc_2"/>
    <property type="match status" value="2"/>
</dbReference>
<dbReference type="InterPro" id="IPR025202">
    <property type="entry name" value="PLD-like_dom"/>
</dbReference>
<dbReference type="SMART" id="SM00155">
    <property type="entry name" value="PLDc"/>
    <property type="match status" value="2"/>
</dbReference>
<comment type="caution">
    <text evidence="2">The sequence shown here is derived from an EMBL/GenBank/DDBJ whole genome shotgun (WGS) entry which is preliminary data.</text>
</comment>
<gene>
    <name evidence="2" type="ORF">C7443_112132</name>
</gene>
<dbReference type="Gene3D" id="3.30.870.10">
    <property type="entry name" value="Endonuclease Chain A"/>
    <property type="match status" value="2"/>
</dbReference>
<name>A0A317MR95_9GAMM</name>
<feature type="domain" description="PLD phosphodiesterase" evidence="1">
    <location>
        <begin position="113"/>
        <end position="140"/>
    </location>
</feature>
<dbReference type="GO" id="GO:0032049">
    <property type="term" value="P:cardiolipin biosynthetic process"/>
    <property type="evidence" value="ECO:0007669"/>
    <property type="project" value="UniProtKB-ARBA"/>
</dbReference>
<feature type="domain" description="PLD phosphodiesterase" evidence="1">
    <location>
        <begin position="286"/>
        <end position="313"/>
    </location>
</feature>
<accession>A0A317MR95</accession>
<dbReference type="GO" id="GO:0030572">
    <property type="term" value="F:phosphatidyltransferase activity"/>
    <property type="evidence" value="ECO:0007669"/>
    <property type="project" value="UniProtKB-ARBA"/>
</dbReference>
<dbReference type="InterPro" id="IPR001736">
    <property type="entry name" value="PLipase_D/transphosphatidylase"/>
</dbReference>
<dbReference type="EMBL" id="QGTJ01000012">
    <property type="protein sequence ID" value="PWV59132.1"/>
    <property type="molecule type" value="Genomic_DNA"/>
</dbReference>
<protein>
    <submittedName>
        <fullName evidence="2">Cardiolipin synthetase 2</fullName>
    </submittedName>
</protein>
<keyword evidence="3" id="KW-1185">Reference proteome</keyword>
<sequence length="385" mass="42535">MLCLSRLPQHPSDGNAVELYVDGDACFETLWADIDAATHTVWVETYILETDAVGCATLARLSAAARRGCDVRLIYDHVGSLGLDSRQLVPLQAAGGRIHPFNPVWPWRASGPWLFRDHRKLVLIDGRIGWVGGRNIGQRYAGPHLGGTPVFRDTQARLRGPASGDLARAFRETLSELRVPLPALPPPAARAGDCRVEVLSANGWRRRRQLQSRVRQAVSAARRRLLLTTPYPLLSRRLLRALRRAARLGVDVQVLIPARSDVRLVDLARARLVRKLARSGVRLHLYGAPMHTKTLVADDDFALVGSFNLDAATGSHNLEIGIAIHAAAVAEQLAQHFATDLEHSVAVAFPLPHSGPWQRLLEWAASRLLRLVLAWPGRWSRGRHP</sequence>
<dbReference type="PANTHER" id="PTHR21248">
    <property type="entry name" value="CARDIOLIPIN SYNTHASE"/>
    <property type="match status" value="1"/>
</dbReference>
<dbReference type="Proteomes" id="UP000246569">
    <property type="component" value="Unassembled WGS sequence"/>
</dbReference>
<evidence type="ECO:0000259" key="1">
    <source>
        <dbReference type="PROSITE" id="PS50035"/>
    </source>
</evidence>
<proteinExistence type="predicted"/>
<reference evidence="2 3" key="1">
    <citation type="submission" date="2018-05" db="EMBL/GenBank/DDBJ databases">
        <title>Genomic Encyclopedia of Type Strains, Phase IV (KMG-IV): sequencing the most valuable type-strain genomes for metagenomic binning, comparative biology and taxonomic classification.</title>
        <authorList>
            <person name="Goeker M."/>
        </authorList>
    </citation>
    <scope>NUCLEOTIDE SEQUENCE [LARGE SCALE GENOMIC DNA]</scope>
    <source>
        <strain evidence="2 3">DSM 23606</strain>
    </source>
</reference>
<dbReference type="CDD" id="cd09110">
    <property type="entry name" value="PLDc_CLS_1"/>
    <property type="match status" value="1"/>
</dbReference>
<organism evidence="2 3">
    <name type="scientific">Plasticicumulans acidivorans</name>
    <dbReference type="NCBI Taxonomy" id="886464"/>
    <lineage>
        <taxon>Bacteria</taxon>
        <taxon>Pseudomonadati</taxon>
        <taxon>Pseudomonadota</taxon>
        <taxon>Gammaproteobacteria</taxon>
        <taxon>Candidatus Competibacteraceae</taxon>
        <taxon>Plasticicumulans</taxon>
    </lineage>
</organism>
<dbReference type="PANTHER" id="PTHR21248:SF22">
    <property type="entry name" value="PHOSPHOLIPASE D"/>
    <property type="match status" value="1"/>
</dbReference>
<dbReference type="SUPFAM" id="SSF56024">
    <property type="entry name" value="Phospholipase D/nuclease"/>
    <property type="match status" value="2"/>
</dbReference>
<evidence type="ECO:0000313" key="3">
    <source>
        <dbReference type="Proteomes" id="UP000246569"/>
    </source>
</evidence>
<evidence type="ECO:0000313" key="2">
    <source>
        <dbReference type="EMBL" id="PWV59132.1"/>
    </source>
</evidence>
<dbReference type="AlphaFoldDB" id="A0A317MR95"/>
<dbReference type="OrthoDB" id="9762009at2"/>